<gene>
    <name evidence="1" type="ORF">MKK62_08900</name>
</gene>
<proteinExistence type="predicted"/>
<sequence length="61" mass="6046">MTVSIDSMSPPVSSRVEAKRSVMSIAFSVLATGAAIFGAGAALASPSSMSPGDGLLAFNVE</sequence>
<organism evidence="1 2">
    <name type="scientific">Mycobacterium paraterrae</name>
    <dbReference type="NCBI Taxonomy" id="577492"/>
    <lineage>
        <taxon>Bacteria</taxon>
        <taxon>Bacillati</taxon>
        <taxon>Actinomycetota</taxon>
        <taxon>Actinomycetes</taxon>
        <taxon>Mycobacteriales</taxon>
        <taxon>Mycobacteriaceae</taxon>
        <taxon>Mycobacterium</taxon>
    </lineage>
</organism>
<keyword evidence="2" id="KW-1185">Reference proteome</keyword>
<dbReference type="EMBL" id="CP092488">
    <property type="protein sequence ID" value="UMB71344.2"/>
    <property type="molecule type" value="Genomic_DNA"/>
</dbReference>
<reference evidence="1" key="1">
    <citation type="submission" date="2022-08" db="EMBL/GenBank/DDBJ databases">
        <title>Whole genome sequencing of non-tuberculosis mycobacteria type-strains.</title>
        <authorList>
            <person name="Igarashi Y."/>
            <person name="Osugi A."/>
            <person name="Mitarai S."/>
        </authorList>
    </citation>
    <scope>NUCLEOTIDE SEQUENCE</scope>
    <source>
        <strain evidence="1">DSM 45127</strain>
    </source>
</reference>
<accession>A0ABY3VW31</accession>
<name>A0ABY3VW31_9MYCO</name>
<evidence type="ECO:0000313" key="2">
    <source>
        <dbReference type="Proteomes" id="UP001055336"/>
    </source>
</evidence>
<dbReference type="Proteomes" id="UP001055336">
    <property type="component" value="Chromosome"/>
</dbReference>
<protein>
    <submittedName>
        <fullName evidence="1">Uncharacterized protein</fullName>
    </submittedName>
</protein>
<dbReference type="RefSeq" id="WP_260060456.1">
    <property type="nucleotide sequence ID" value="NZ_CP092488.2"/>
</dbReference>
<evidence type="ECO:0000313" key="1">
    <source>
        <dbReference type="EMBL" id="UMB71344.2"/>
    </source>
</evidence>